<comment type="caution">
    <text evidence="1">The sequence shown here is derived from an EMBL/GenBank/DDBJ whole genome shotgun (WGS) entry which is preliminary data.</text>
</comment>
<gene>
    <name evidence="1" type="ORF">OLEA9_A097901</name>
</gene>
<reference evidence="1 2" key="1">
    <citation type="submission" date="2019-12" db="EMBL/GenBank/DDBJ databases">
        <authorList>
            <person name="Alioto T."/>
            <person name="Alioto T."/>
            <person name="Gomez Garrido J."/>
        </authorList>
    </citation>
    <scope>NUCLEOTIDE SEQUENCE [LARGE SCALE GENOMIC DNA]</scope>
</reference>
<dbReference type="Gramene" id="OE9A097901T1">
    <property type="protein sequence ID" value="OE9A097901C1"/>
    <property type="gene ID" value="OE9A097901"/>
</dbReference>
<evidence type="ECO:0000313" key="2">
    <source>
        <dbReference type="Proteomes" id="UP000594638"/>
    </source>
</evidence>
<dbReference type="Proteomes" id="UP000594638">
    <property type="component" value="Unassembled WGS sequence"/>
</dbReference>
<organism evidence="1 2">
    <name type="scientific">Olea europaea subsp. europaea</name>
    <dbReference type="NCBI Taxonomy" id="158383"/>
    <lineage>
        <taxon>Eukaryota</taxon>
        <taxon>Viridiplantae</taxon>
        <taxon>Streptophyta</taxon>
        <taxon>Embryophyta</taxon>
        <taxon>Tracheophyta</taxon>
        <taxon>Spermatophyta</taxon>
        <taxon>Magnoliopsida</taxon>
        <taxon>eudicotyledons</taxon>
        <taxon>Gunneridae</taxon>
        <taxon>Pentapetalae</taxon>
        <taxon>asterids</taxon>
        <taxon>lamiids</taxon>
        <taxon>Lamiales</taxon>
        <taxon>Oleaceae</taxon>
        <taxon>Oleeae</taxon>
        <taxon>Olea</taxon>
    </lineage>
</organism>
<accession>A0A8S0UEZ8</accession>
<evidence type="ECO:0000313" key="1">
    <source>
        <dbReference type="EMBL" id="CAA3015736.1"/>
    </source>
</evidence>
<keyword evidence="2" id="KW-1185">Reference proteome</keyword>
<proteinExistence type="predicted"/>
<dbReference type="EMBL" id="CACTIH010007567">
    <property type="protein sequence ID" value="CAA3015736.1"/>
    <property type="molecule type" value="Genomic_DNA"/>
</dbReference>
<name>A0A8S0UEZ8_OLEEU</name>
<sequence length="177" mass="17919">MQTPPQICNCGEVSIANATGALLAIHHRYRPAKGDTRACGGNGGLGLLRFLVGATSRYGGGVALGYGGGIDATCGSSSGDLRLLLFSTMSASGCSGGVDAPCGGGSVWLDMVVVRVCCGCDGVGGTVGVWFLISGGADVNCGRLCYCWSWCHDVIVGAGLRPVVGCLESVTKYFVDL</sequence>
<dbReference type="AlphaFoldDB" id="A0A8S0UEZ8"/>
<protein>
    <submittedName>
        <fullName evidence="1">Uncharacterized protein</fullName>
    </submittedName>
</protein>